<evidence type="ECO:0000256" key="2">
    <source>
        <dbReference type="ARBA" id="ARBA00001947"/>
    </source>
</evidence>
<dbReference type="NCBIfam" id="TIGR00209">
    <property type="entry name" value="galT_1"/>
    <property type="match status" value="1"/>
</dbReference>
<dbReference type="EMBL" id="CP046234">
    <property type="protein sequence ID" value="WFD45774.1"/>
    <property type="molecule type" value="Genomic_DNA"/>
</dbReference>
<keyword evidence="11 13" id="KW-0299">Galactose metabolism</keyword>
<accession>A0ABY8ELK5</accession>
<dbReference type="Pfam" id="PF02744">
    <property type="entry name" value="GalP_UDP_tr_C"/>
    <property type="match status" value="1"/>
</dbReference>
<evidence type="ECO:0000256" key="9">
    <source>
        <dbReference type="ARBA" id="ARBA00022723"/>
    </source>
</evidence>
<evidence type="ECO:0000256" key="11">
    <source>
        <dbReference type="ARBA" id="ARBA00023144"/>
    </source>
</evidence>
<keyword evidence="12 13" id="KW-0119">Carbohydrate metabolism</keyword>
<dbReference type="PROSITE" id="PS00117">
    <property type="entry name" value="GAL_P_UDP_TRANSF_I"/>
    <property type="match status" value="1"/>
</dbReference>
<feature type="domain" description="Galactose-1-phosphate uridyl transferase C-terminal" evidence="15">
    <location>
        <begin position="223"/>
        <end position="380"/>
    </location>
</feature>
<evidence type="ECO:0000259" key="14">
    <source>
        <dbReference type="Pfam" id="PF01087"/>
    </source>
</evidence>
<dbReference type="PIRSF" id="PIRSF000808">
    <property type="entry name" value="GalT"/>
    <property type="match status" value="1"/>
</dbReference>
<protein>
    <recommendedName>
        <fullName evidence="6 13">Galactose-1-phosphate uridylyltransferase</fullName>
        <ecNumber evidence="5 13">2.7.7.12</ecNumber>
    </recommendedName>
</protein>
<evidence type="ECO:0000313" key="17">
    <source>
        <dbReference type="Proteomes" id="UP000818624"/>
    </source>
</evidence>
<dbReference type="InterPro" id="IPR019779">
    <property type="entry name" value="GalP_UDPtransf1_His-AS"/>
</dbReference>
<dbReference type="InterPro" id="IPR005849">
    <property type="entry name" value="GalP_Utransf_N"/>
</dbReference>
<dbReference type="GO" id="GO:0008108">
    <property type="term" value="F:UDP-glucose:hexose-1-phosphate uridylyltransferase activity"/>
    <property type="evidence" value="ECO:0007669"/>
    <property type="project" value="UniProtKB-EC"/>
</dbReference>
<evidence type="ECO:0000256" key="7">
    <source>
        <dbReference type="ARBA" id="ARBA00022679"/>
    </source>
</evidence>
<dbReference type="CDD" id="cd00608">
    <property type="entry name" value="GalT"/>
    <property type="match status" value="1"/>
</dbReference>
<name>A0ABY8ELK5_MALFU</name>
<keyword evidence="10" id="KW-0862">Zinc</keyword>
<dbReference type="EC" id="2.7.7.12" evidence="5 13"/>
<comment type="cofactor">
    <cofactor evidence="2">
        <name>Zn(2+)</name>
        <dbReference type="ChEBI" id="CHEBI:29105"/>
    </cofactor>
</comment>
<proteinExistence type="inferred from homology"/>
<evidence type="ECO:0000313" key="16">
    <source>
        <dbReference type="EMBL" id="WFD45774.1"/>
    </source>
</evidence>
<dbReference type="InterPro" id="IPR001937">
    <property type="entry name" value="GalP_UDPtransf1"/>
</dbReference>
<dbReference type="PANTHER" id="PTHR11943">
    <property type="entry name" value="GALACTOSE-1-PHOSPHATE URIDYLYLTRANSFERASE"/>
    <property type="match status" value="1"/>
</dbReference>
<organism evidence="16 17">
    <name type="scientific">Malassezia furfur</name>
    <name type="common">Pityriasis versicolor infection agent</name>
    <name type="synonym">Pityrosporum furfur</name>
    <dbReference type="NCBI Taxonomy" id="55194"/>
    <lineage>
        <taxon>Eukaryota</taxon>
        <taxon>Fungi</taxon>
        <taxon>Dikarya</taxon>
        <taxon>Basidiomycota</taxon>
        <taxon>Ustilaginomycotina</taxon>
        <taxon>Malasseziomycetes</taxon>
        <taxon>Malasseziales</taxon>
        <taxon>Malasseziaceae</taxon>
        <taxon>Malassezia</taxon>
    </lineage>
</organism>
<evidence type="ECO:0000256" key="5">
    <source>
        <dbReference type="ARBA" id="ARBA00012384"/>
    </source>
</evidence>
<gene>
    <name evidence="16" type="primary">GAL7</name>
    <name evidence="16" type="ORF">GLX27_000398</name>
</gene>
<dbReference type="Proteomes" id="UP000818624">
    <property type="component" value="Chromosome 1"/>
</dbReference>
<reference evidence="16 17" key="1">
    <citation type="journal article" date="2020" name="Elife">
        <title>Loss of centromere function drives karyotype evolution in closely related Malassezia species.</title>
        <authorList>
            <person name="Sankaranarayanan S.R."/>
            <person name="Ianiri G."/>
            <person name="Coelho M.A."/>
            <person name="Reza M.H."/>
            <person name="Thimmappa B.C."/>
            <person name="Ganguly P."/>
            <person name="Vadnala R.N."/>
            <person name="Sun S."/>
            <person name="Siddharthan R."/>
            <person name="Tellgren-Roth C."/>
            <person name="Dawson T.L."/>
            <person name="Heitman J."/>
            <person name="Sanyal K."/>
        </authorList>
    </citation>
    <scope>NUCLEOTIDE SEQUENCE [LARGE SCALE GENOMIC DNA]</scope>
    <source>
        <strain evidence="16">CBS14141</strain>
    </source>
</reference>
<evidence type="ECO:0000256" key="12">
    <source>
        <dbReference type="ARBA" id="ARBA00023277"/>
    </source>
</evidence>
<evidence type="ECO:0000256" key="8">
    <source>
        <dbReference type="ARBA" id="ARBA00022695"/>
    </source>
</evidence>
<evidence type="ECO:0000256" key="13">
    <source>
        <dbReference type="RuleBase" id="RU000506"/>
    </source>
</evidence>
<evidence type="ECO:0000256" key="3">
    <source>
        <dbReference type="ARBA" id="ARBA00004947"/>
    </source>
</evidence>
<dbReference type="Pfam" id="PF01087">
    <property type="entry name" value="GalP_UDP_transf"/>
    <property type="match status" value="1"/>
</dbReference>
<dbReference type="SUPFAM" id="SSF54197">
    <property type="entry name" value="HIT-like"/>
    <property type="match status" value="2"/>
</dbReference>
<comment type="pathway">
    <text evidence="3 13">Carbohydrate metabolism; galactose metabolism.</text>
</comment>
<sequence length="382" mass="43182">MTVLDPAQHPHRRWNPLQESFVLCSPHRTQRPWQGAQESAQMAKLPQYDEKCYLCPGNSRATGAKNDSYTSTFVFENDYAALKPDEVESEPQESDSIAARLFRVEPARGRCYVLCFNPRHDLTLAQLTTPPFSAQENIVPVVSAWQELFQRIPQENPFVRYIQFFENKGSAMGCSNPHPHGQIWSLDYIPNEPAKEMENMRKFALDPRNAGAESARDSHGRPSLLLEYAHLELTAPGRPRVVTQNDDFVALVPYWAVWPFEVLVVPHRRFVSSVADLSISEVGSFAAILGEVACRFDNLFQTSFPYSMGLHQRPIPADVPHGHDGDNDYALLHVHYYPPLLRSATVRKFLVGFEMMAEPQRDITAESAAARLRDCATTHFAA</sequence>
<dbReference type="PANTHER" id="PTHR11943:SF1">
    <property type="entry name" value="GALACTOSE-1-PHOSPHATE URIDYLYLTRANSFERASE"/>
    <property type="match status" value="1"/>
</dbReference>
<comment type="catalytic activity">
    <reaction evidence="1 13">
        <text>alpha-D-galactose 1-phosphate + UDP-alpha-D-glucose = alpha-D-glucose 1-phosphate + UDP-alpha-D-galactose</text>
        <dbReference type="Rhea" id="RHEA:13989"/>
        <dbReference type="ChEBI" id="CHEBI:58336"/>
        <dbReference type="ChEBI" id="CHEBI:58601"/>
        <dbReference type="ChEBI" id="CHEBI:58885"/>
        <dbReference type="ChEBI" id="CHEBI:66914"/>
        <dbReference type="EC" id="2.7.7.12"/>
    </reaction>
</comment>
<evidence type="ECO:0000259" key="15">
    <source>
        <dbReference type="Pfam" id="PF02744"/>
    </source>
</evidence>
<dbReference type="Gene3D" id="3.30.428.10">
    <property type="entry name" value="HIT-like"/>
    <property type="match status" value="2"/>
</dbReference>
<feature type="domain" description="Galactose-1-phosphate uridyl transferase N-terminal" evidence="14">
    <location>
        <begin position="7"/>
        <end position="190"/>
    </location>
</feature>
<comment type="similarity">
    <text evidence="4 13">Belongs to the galactose-1-phosphate uridylyltransferase type 1 family.</text>
</comment>
<dbReference type="InterPro" id="IPR036265">
    <property type="entry name" value="HIT-like_sf"/>
</dbReference>
<evidence type="ECO:0000256" key="1">
    <source>
        <dbReference type="ARBA" id="ARBA00001107"/>
    </source>
</evidence>
<dbReference type="InterPro" id="IPR005850">
    <property type="entry name" value="GalP_Utransf_C"/>
</dbReference>
<keyword evidence="8 13" id="KW-0548">Nucleotidyltransferase</keyword>
<keyword evidence="17" id="KW-1185">Reference proteome</keyword>
<keyword evidence="9 13" id="KW-0479">Metal-binding</keyword>
<evidence type="ECO:0000256" key="10">
    <source>
        <dbReference type="ARBA" id="ARBA00022833"/>
    </source>
</evidence>
<keyword evidence="7 13" id="KW-0808">Transferase</keyword>
<evidence type="ECO:0000256" key="4">
    <source>
        <dbReference type="ARBA" id="ARBA00010951"/>
    </source>
</evidence>
<evidence type="ECO:0000256" key="6">
    <source>
        <dbReference type="ARBA" id="ARBA00016340"/>
    </source>
</evidence>